<gene>
    <name evidence="1" type="ORF">GGQ79_004708</name>
</gene>
<sequence>MAGGRAYTVRFVVQLASASCTTAIPGLAGFARSYGIEGFFELAIGKV</sequence>
<comment type="caution">
    <text evidence="1">The sequence shown here is derived from an EMBL/GenBank/DDBJ whole genome shotgun (WGS) entry which is preliminary data.</text>
</comment>
<evidence type="ECO:0000313" key="2">
    <source>
        <dbReference type="Proteomes" id="UP000553980"/>
    </source>
</evidence>
<reference evidence="1 2" key="1">
    <citation type="submission" date="2020-08" db="EMBL/GenBank/DDBJ databases">
        <title>Genomic Encyclopedia of Type Strains, Phase IV (KMG-IV): sequencing the most valuable type-strain genomes for metagenomic binning, comparative biology and taxonomic classification.</title>
        <authorList>
            <person name="Goeker M."/>
        </authorList>
    </citation>
    <scope>NUCLEOTIDE SEQUENCE [LARGE SCALE GENOMIC DNA]</scope>
    <source>
        <strain evidence="1 2">DSM 23868</strain>
    </source>
</reference>
<dbReference type="Proteomes" id="UP000553980">
    <property type="component" value="Unassembled WGS sequence"/>
</dbReference>
<protein>
    <submittedName>
        <fullName evidence="1">Uncharacterized protein</fullName>
    </submittedName>
</protein>
<organism evidence="1 2">
    <name type="scientific">Brucella pecoris</name>
    <dbReference type="NCBI Taxonomy" id="867683"/>
    <lineage>
        <taxon>Bacteria</taxon>
        <taxon>Pseudomonadati</taxon>
        <taxon>Pseudomonadota</taxon>
        <taxon>Alphaproteobacteria</taxon>
        <taxon>Hyphomicrobiales</taxon>
        <taxon>Brucellaceae</taxon>
        <taxon>Brucella/Ochrobactrum group</taxon>
        <taxon>Brucella</taxon>
    </lineage>
</organism>
<evidence type="ECO:0000313" key="1">
    <source>
        <dbReference type="EMBL" id="MBB4096152.1"/>
    </source>
</evidence>
<name>A0AB34YXT7_9HYPH</name>
<keyword evidence="2" id="KW-1185">Reference proteome</keyword>
<dbReference type="AlphaFoldDB" id="A0AB34YXT7"/>
<proteinExistence type="predicted"/>
<dbReference type="EMBL" id="JACIEX010000020">
    <property type="protein sequence ID" value="MBB4096152.1"/>
    <property type="molecule type" value="Genomic_DNA"/>
</dbReference>
<accession>A0AB34YXT7</accession>